<feature type="compositionally biased region" description="Acidic residues" evidence="4">
    <location>
        <begin position="251"/>
        <end position="260"/>
    </location>
</feature>
<evidence type="ECO:0000256" key="1">
    <source>
        <dbReference type="ARBA" id="ARBA00022768"/>
    </source>
</evidence>
<proteinExistence type="predicted"/>
<dbReference type="InterPro" id="IPR004045">
    <property type="entry name" value="Glutathione_S-Trfase_N"/>
</dbReference>
<dbReference type="GO" id="GO:0005737">
    <property type="term" value="C:cytoplasm"/>
    <property type="evidence" value="ECO:0007669"/>
    <property type="project" value="TreeGrafter"/>
</dbReference>
<evidence type="ECO:0000256" key="2">
    <source>
        <dbReference type="ARBA" id="ARBA00022917"/>
    </source>
</evidence>
<evidence type="ECO:0000259" key="5">
    <source>
        <dbReference type="PROSITE" id="PS50040"/>
    </source>
</evidence>
<dbReference type="Gene3D" id="1.20.1050.10">
    <property type="match status" value="1"/>
</dbReference>
<comment type="caution">
    <text evidence="8">The sequence shown here is derived from an EMBL/GenBank/DDBJ whole genome shotgun (WGS) entry which is preliminary data.</text>
</comment>
<keyword evidence="2 3" id="KW-0648">Protein biosynthesis</keyword>
<dbReference type="InterPro" id="IPR036433">
    <property type="entry name" value="EF1B_G_C_sf"/>
</dbReference>
<keyword evidence="9" id="KW-1185">Reference proteome</keyword>
<evidence type="ECO:0000313" key="8">
    <source>
        <dbReference type="EMBL" id="THH33381.1"/>
    </source>
</evidence>
<dbReference type="SFLD" id="SFLDS00019">
    <property type="entry name" value="Glutathione_Transferase_(cytos"/>
    <property type="match status" value="1"/>
</dbReference>
<dbReference type="InterPro" id="IPR001662">
    <property type="entry name" value="EF1B_G_C"/>
</dbReference>
<dbReference type="PROSITE" id="PS50404">
    <property type="entry name" value="GST_NTER"/>
    <property type="match status" value="1"/>
</dbReference>
<dbReference type="SMART" id="SM01183">
    <property type="entry name" value="EF1G"/>
    <property type="match status" value="1"/>
</dbReference>
<name>A0A4S4N653_9APHY</name>
<dbReference type="PANTHER" id="PTHR43986:SF1">
    <property type="entry name" value="ELONGATION FACTOR 1-GAMMA"/>
    <property type="match status" value="1"/>
</dbReference>
<evidence type="ECO:0000256" key="3">
    <source>
        <dbReference type="PROSITE-ProRule" id="PRU00519"/>
    </source>
</evidence>
<feature type="domain" description="GST N-terminal" evidence="6">
    <location>
        <begin position="3"/>
        <end position="85"/>
    </location>
</feature>
<evidence type="ECO:0000259" key="6">
    <source>
        <dbReference type="PROSITE" id="PS50404"/>
    </source>
</evidence>
<dbReference type="PROSITE" id="PS50040">
    <property type="entry name" value="EF1G_C"/>
    <property type="match status" value="1"/>
</dbReference>
<dbReference type="Pfam" id="PF02798">
    <property type="entry name" value="GST_N"/>
    <property type="match status" value="1"/>
</dbReference>
<dbReference type="FunFam" id="3.30.70.1010:FF:000001">
    <property type="entry name" value="Elongation factor 1-gamma 1"/>
    <property type="match status" value="1"/>
</dbReference>
<dbReference type="AlphaFoldDB" id="A0A4S4N653"/>
<dbReference type="PROSITE" id="PS50405">
    <property type="entry name" value="GST_CTER"/>
    <property type="match status" value="1"/>
</dbReference>
<dbReference type="Proteomes" id="UP000308730">
    <property type="component" value="Unassembled WGS sequence"/>
</dbReference>
<dbReference type="SUPFAM" id="SSF89942">
    <property type="entry name" value="eEF1-gamma domain"/>
    <property type="match status" value="1"/>
</dbReference>
<evidence type="ECO:0000259" key="7">
    <source>
        <dbReference type="PROSITE" id="PS50405"/>
    </source>
</evidence>
<dbReference type="Pfam" id="PF13410">
    <property type="entry name" value="GST_C_2"/>
    <property type="match status" value="1"/>
</dbReference>
<dbReference type="OrthoDB" id="249703at2759"/>
<sequence length="425" mass="47176">MSSVGTLWTTPVQHKGKRIRAAAAFAGLKLDEPAAYEHFVDNKKPEFLAKFPHGKIPAFESKDGFKLFEASAIAEYVSTLAPNSTLLGANAEDRALVSQWISFADSEIDFPVSVVNQLVRGFLAPYNKPIHTNFNDRAVRSLKTLEAHLAQHTFLVTERITLADISIASVLQRAVTINVDAALRAELPNVIRHLETVANHPAIKPIFGSVEYVEKALQFVPPPKEKKPAAPAAAAAPAEKKAEKKPKKVEDDDDEDDNLVPEEPKAKNPLDSLPKSTFNLEDWKRAYSNKETRGAGGAIEWFYENFDKEGFSVWRVDFKYNNELTQTFMSSNQIGGFFNRLEASRKYLFGSVGVLGVTNDSIISGALVIRGQEVKAVVDAAPDWESYEYKKLDLASAEDKAFFEAALAWDLEIDGKKWIDGKNFK</sequence>
<evidence type="ECO:0000313" key="9">
    <source>
        <dbReference type="Proteomes" id="UP000308730"/>
    </source>
</evidence>
<dbReference type="Gene3D" id="3.30.70.1010">
    <property type="entry name" value="Translation elongation factor EF1B, gamma chain, conserved domain"/>
    <property type="match status" value="1"/>
</dbReference>
<reference evidence="8 9" key="1">
    <citation type="submission" date="2019-02" db="EMBL/GenBank/DDBJ databases">
        <title>Genome sequencing of the rare red list fungi Antrodiella citrinella (Flaviporus citrinellus).</title>
        <authorList>
            <person name="Buettner E."/>
            <person name="Kellner H."/>
        </authorList>
    </citation>
    <scope>NUCLEOTIDE SEQUENCE [LARGE SCALE GENOMIC DNA]</scope>
    <source>
        <strain evidence="8 9">DSM 108506</strain>
    </source>
</reference>
<accession>A0A4S4N653</accession>
<feature type="region of interest" description="Disordered" evidence="4">
    <location>
        <begin position="222"/>
        <end position="274"/>
    </location>
</feature>
<gene>
    <name evidence="8" type="ORF">EUX98_g812</name>
</gene>
<dbReference type="FunFam" id="1.20.1050.10:FF:000006">
    <property type="entry name" value="Elongation factor 1 gamma"/>
    <property type="match status" value="1"/>
</dbReference>
<dbReference type="InterPro" id="IPR036282">
    <property type="entry name" value="Glutathione-S-Trfase_C_sf"/>
</dbReference>
<dbReference type="SFLD" id="SFLDG00358">
    <property type="entry name" value="Main_(cytGST)"/>
    <property type="match status" value="1"/>
</dbReference>
<dbReference type="GO" id="GO:0005634">
    <property type="term" value="C:nucleus"/>
    <property type="evidence" value="ECO:0007669"/>
    <property type="project" value="TreeGrafter"/>
</dbReference>
<dbReference type="PANTHER" id="PTHR43986">
    <property type="entry name" value="ELONGATION FACTOR 1-GAMMA"/>
    <property type="match status" value="1"/>
</dbReference>
<feature type="domain" description="GST C-terminal" evidence="7">
    <location>
        <begin position="90"/>
        <end position="223"/>
    </location>
</feature>
<dbReference type="SUPFAM" id="SSF52833">
    <property type="entry name" value="Thioredoxin-like"/>
    <property type="match status" value="1"/>
</dbReference>
<evidence type="ECO:0008006" key="10">
    <source>
        <dbReference type="Google" id="ProtNLM"/>
    </source>
</evidence>
<organism evidence="8 9">
    <name type="scientific">Antrodiella citrinella</name>
    <dbReference type="NCBI Taxonomy" id="2447956"/>
    <lineage>
        <taxon>Eukaryota</taxon>
        <taxon>Fungi</taxon>
        <taxon>Dikarya</taxon>
        <taxon>Basidiomycota</taxon>
        <taxon>Agaricomycotina</taxon>
        <taxon>Agaricomycetes</taxon>
        <taxon>Polyporales</taxon>
        <taxon>Steccherinaceae</taxon>
        <taxon>Antrodiella</taxon>
    </lineage>
</organism>
<dbReference type="InterPro" id="IPR050802">
    <property type="entry name" value="EF-GSTs"/>
</dbReference>
<dbReference type="InterPro" id="IPR010987">
    <property type="entry name" value="Glutathione-S-Trfase_C-like"/>
</dbReference>
<keyword evidence="1 3" id="KW-0251">Elongation factor</keyword>
<feature type="domain" description="EF-1-gamma C-terminal" evidence="5">
    <location>
        <begin position="266"/>
        <end position="425"/>
    </location>
</feature>
<dbReference type="Gene3D" id="3.40.30.10">
    <property type="entry name" value="Glutaredoxin"/>
    <property type="match status" value="1"/>
</dbReference>
<dbReference type="SUPFAM" id="SSF47616">
    <property type="entry name" value="GST C-terminal domain-like"/>
    <property type="match status" value="1"/>
</dbReference>
<evidence type="ECO:0000256" key="4">
    <source>
        <dbReference type="SAM" id="MobiDB-lite"/>
    </source>
</evidence>
<dbReference type="InterPro" id="IPR036249">
    <property type="entry name" value="Thioredoxin-like_sf"/>
</dbReference>
<dbReference type="CDD" id="cd03044">
    <property type="entry name" value="GST_N_EF1Bgamma"/>
    <property type="match status" value="1"/>
</dbReference>
<dbReference type="InterPro" id="IPR040079">
    <property type="entry name" value="Glutathione_S-Trfase"/>
</dbReference>
<dbReference type="EMBL" id="SGPM01000007">
    <property type="protein sequence ID" value="THH33381.1"/>
    <property type="molecule type" value="Genomic_DNA"/>
</dbReference>
<dbReference type="CDD" id="cd03181">
    <property type="entry name" value="GST_C_EF1Bgamma_like"/>
    <property type="match status" value="1"/>
</dbReference>
<protein>
    <recommendedName>
        <fullName evidence="10">Elongation factor 1-gamma</fullName>
    </recommendedName>
</protein>
<dbReference type="Pfam" id="PF00647">
    <property type="entry name" value="EF1G"/>
    <property type="match status" value="1"/>
</dbReference>
<dbReference type="GO" id="GO:0003746">
    <property type="term" value="F:translation elongation factor activity"/>
    <property type="evidence" value="ECO:0007669"/>
    <property type="project" value="UniProtKB-UniRule"/>
</dbReference>